<reference evidence="3 4" key="2">
    <citation type="journal article" date="2011" name="Stand. Genomic Sci.">
        <title>Complete genome sequence of Mahella australiensis type strain (50-1 BON).</title>
        <authorList>
            <person name="Sikorski J."/>
            <person name="Teshima H."/>
            <person name="Nolan M."/>
            <person name="Lucas S."/>
            <person name="Hammon N."/>
            <person name="Deshpande S."/>
            <person name="Cheng J.F."/>
            <person name="Pitluck S."/>
            <person name="Liolios K."/>
            <person name="Pagani I."/>
            <person name="Ivanova N."/>
            <person name="Huntemann M."/>
            <person name="Mavromatis K."/>
            <person name="Ovchinikova G."/>
            <person name="Pati A."/>
            <person name="Tapia R."/>
            <person name="Han C."/>
            <person name="Goodwin L."/>
            <person name="Chen A."/>
            <person name="Palaniappan K."/>
            <person name="Land M."/>
            <person name="Hauser L."/>
            <person name="Ngatchou-Djao O.D."/>
            <person name="Rohde M."/>
            <person name="Pukall R."/>
            <person name="Spring S."/>
            <person name="Abt B."/>
            <person name="Goker M."/>
            <person name="Detter J.C."/>
            <person name="Woyke T."/>
            <person name="Bristow J."/>
            <person name="Markowitz V."/>
            <person name="Hugenholtz P."/>
            <person name="Eisen J.A."/>
            <person name="Kyrpides N.C."/>
            <person name="Klenk H.P."/>
            <person name="Lapidus A."/>
        </authorList>
    </citation>
    <scope>NUCLEOTIDE SEQUENCE [LARGE SCALE GENOMIC DNA]</scope>
    <source>
        <strain evidence="4">DSM 15567 / CIP 107919 / 50-1 BON</strain>
    </source>
</reference>
<evidence type="ECO:0000313" key="4">
    <source>
        <dbReference type="Proteomes" id="UP000008457"/>
    </source>
</evidence>
<organism evidence="3 4">
    <name type="scientific">Mahella australiensis (strain DSM 15567 / CIP 107919 / 50-1 BON)</name>
    <dbReference type="NCBI Taxonomy" id="697281"/>
    <lineage>
        <taxon>Bacteria</taxon>
        <taxon>Bacillati</taxon>
        <taxon>Bacillota</taxon>
        <taxon>Clostridia</taxon>
        <taxon>Thermoanaerobacterales</taxon>
        <taxon>Thermoanaerobacterales Family IV. Incertae Sedis</taxon>
        <taxon>Mahella</taxon>
    </lineage>
</organism>
<dbReference type="NCBIfam" id="TIGR04272">
    <property type="entry name" value="cxxc_cxxc_Mbark"/>
    <property type="match status" value="1"/>
</dbReference>
<name>F3ZZ78_MAHA5</name>
<gene>
    <name evidence="3" type="ordered locus">Mahau_2724</name>
</gene>
<protein>
    <submittedName>
        <fullName evidence="3">Uncharacterized protein</fullName>
    </submittedName>
</protein>
<evidence type="ECO:0000259" key="1">
    <source>
        <dbReference type="Pfam" id="PF13451"/>
    </source>
</evidence>
<evidence type="ECO:0000259" key="2">
    <source>
        <dbReference type="Pfam" id="PF23477"/>
    </source>
</evidence>
<dbReference type="OrthoDB" id="5505402at2"/>
<dbReference type="Proteomes" id="UP000008457">
    <property type="component" value="Chromosome"/>
</dbReference>
<dbReference type="KEGG" id="mas:Mahau_2724"/>
<dbReference type="eggNOG" id="COG1278">
    <property type="taxonomic scope" value="Bacteria"/>
</dbReference>
<feature type="domain" description="Probable zinc-binding" evidence="1">
    <location>
        <begin position="3"/>
        <end position="49"/>
    </location>
</feature>
<keyword evidence="4" id="KW-1185">Reference proteome</keyword>
<dbReference type="STRING" id="697281.Mahau_2724"/>
<dbReference type="InterPro" id="IPR025306">
    <property type="entry name" value="Zn-bnd_dom_prob"/>
</dbReference>
<dbReference type="Pfam" id="PF13451">
    <property type="entry name" value="zf_Tbcl"/>
    <property type="match status" value="1"/>
</dbReference>
<proteinExistence type="predicted"/>
<dbReference type="AlphaFoldDB" id="F3ZZ78"/>
<accession>F3ZZ78</accession>
<dbReference type="EMBL" id="CP002360">
    <property type="protein sequence ID" value="AEE97860.1"/>
    <property type="molecule type" value="Genomic_DNA"/>
</dbReference>
<feature type="domain" description="CxxC-x17-CxxC" evidence="2">
    <location>
        <begin position="59"/>
        <end position="95"/>
    </location>
</feature>
<dbReference type="Pfam" id="PF23477">
    <property type="entry name" value="zf_Tbcl_2"/>
    <property type="match status" value="1"/>
</dbReference>
<dbReference type="InterPro" id="IPR026363">
    <property type="entry name" value="CxxC-x17-CxxC_dom"/>
</dbReference>
<sequence>MYEDKVLVCKDCGREFVFTAGEQEFYAERGFQNEPARCKECRDARKASRRGGMSSRQPRQMYDAVCAACGAPTKVPFEPRNDRPVYCSDCYQARR</sequence>
<dbReference type="HOGENOM" id="CLU_115791_1_0_9"/>
<reference evidence="4" key="1">
    <citation type="submission" date="2010-11" db="EMBL/GenBank/DDBJ databases">
        <title>The complete genome of Mahella australiensis DSM 15567.</title>
        <authorList>
            <consortium name="US DOE Joint Genome Institute (JGI-PGF)"/>
            <person name="Lucas S."/>
            <person name="Copeland A."/>
            <person name="Lapidus A."/>
            <person name="Bruce D."/>
            <person name="Goodwin L."/>
            <person name="Pitluck S."/>
            <person name="Kyrpides N."/>
            <person name="Mavromatis K."/>
            <person name="Pagani I."/>
            <person name="Ivanova N."/>
            <person name="Teshima H."/>
            <person name="Brettin T."/>
            <person name="Detter J.C."/>
            <person name="Han C."/>
            <person name="Tapia R."/>
            <person name="Land M."/>
            <person name="Hauser L."/>
            <person name="Markowitz V."/>
            <person name="Cheng J.-F."/>
            <person name="Hugenholtz P."/>
            <person name="Woyke T."/>
            <person name="Wu D."/>
            <person name="Spring S."/>
            <person name="Pukall R."/>
            <person name="Steenblock K."/>
            <person name="Schneider S."/>
            <person name="Klenk H.-P."/>
            <person name="Eisen J.A."/>
        </authorList>
    </citation>
    <scope>NUCLEOTIDE SEQUENCE [LARGE SCALE GENOMIC DNA]</scope>
    <source>
        <strain evidence="4">DSM 15567 / CIP 107919 / 50-1 BON</strain>
    </source>
</reference>
<evidence type="ECO:0000313" key="3">
    <source>
        <dbReference type="EMBL" id="AEE97860.1"/>
    </source>
</evidence>